<reference evidence="2 3" key="1">
    <citation type="journal article" date="2019" name="Environ. Microbiol.">
        <title>Species interactions and distinct microbial communities in high Arctic permafrost affected cryosols are associated with the CH4 and CO2 gas fluxes.</title>
        <authorList>
            <person name="Altshuler I."/>
            <person name="Hamel J."/>
            <person name="Turney S."/>
            <person name="Magnuson E."/>
            <person name="Levesque R."/>
            <person name="Greer C."/>
            <person name="Whyte L.G."/>
        </authorList>
    </citation>
    <scope>NUCLEOTIDE SEQUENCE [LARGE SCALE GENOMIC DNA]</scope>
    <source>
        <strain evidence="2 3">S5.1</strain>
    </source>
</reference>
<sequence length="204" mass="21748">MTDQMFSKGGAMPTQLPAFDRRLSDGWLLTPLDGHPDAIAACGWSEAPEPPAIDDATEQLGWDGAAWTIEPLSAEEITARAETRRVAARAAVDARAEQAFFAGFAPANPAFAGQRLQVRGVEDRTNWLTSQASYAAAVDKGYGDVVDASFRTAANTTVTVSYADGLDTLLGMAAWGRAILARSWAIKDAIAVDEPYDLDTGWPA</sequence>
<dbReference type="Pfam" id="PF14301">
    <property type="entry name" value="DUF4376"/>
    <property type="match status" value="1"/>
</dbReference>
<dbReference type="RefSeq" id="WP_140867715.1">
    <property type="nucleotide sequence ID" value="NZ_RCZK01000002.1"/>
</dbReference>
<accession>A0A502CQH0</accession>
<keyword evidence="3" id="KW-1185">Reference proteome</keyword>
<gene>
    <name evidence="2" type="ORF">EAH84_03410</name>
</gene>
<dbReference type="InterPro" id="IPR025484">
    <property type="entry name" value="DUF4376"/>
</dbReference>
<proteinExistence type="predicted"/>
<evidence type="ECO:0000259" key="1">
    <source>
        <dbReference type="Pfam" id="PF14301"/>
    </source>
</evidence>
<dbReference type="Proteomes" id="UP000318413">
    <property type="component" value="Unassembled WGS sequence"/>
</dbReference>
<feature type="domain" description="DUF4376" evidence="1">
    <location>
        <begin position="84"/>
        <end position="197"/>
    </location>
</feature>
<comment type="caution">
    <text evidence="2">The sequence shown here is derived from an EMBL/GenBank/DDBJ whole genome shotgun (WGS) entry which is preliminary data.</text>
</comment>
<protein>
    <recommendedName>
        <fullName evidence="1">DUF4376 domain-containing protein</fullName>
    </recommendedName>
</protein>
<evidence type="ECO:0000313" key="3">
    <source>
        <dbReference type="Proteomes" id="UP000318413"/>
    </source>
</evidence>
<organism evidence="2 3">
    <name type="scientific">Sphingomonas oligophenolica</name>
    <dbReference type="NCBI Taxonomy" id="301154"/>
    <lineage>
        <taxon>Bacteria</taxon>
        <taxon>Pseudomonadati</taxon>
        <taxon>Pseudomonadota</taxon>
        <taxon>Alphaproteobacteria</taxon>
        <taxon>Sphingomonadales</taxon>
        <taxon>Sphingomonadaceae</taxon>
        <taxon>Sphingomonas</taxon>
    </lineage>
</organism>
<dbReference type="EMBL" id="RCZK01000002">
    <property type="protein sequence ID" value="TPG14369.1"/>
    <property type="molecule type" value="Genomic_DNA"/>
</dbReference>
<name>A0A502CQH0_9SPHN</name>
<dbReference type="AlphaFoldDB" id="A0A502CQH0"/>
<evidence type="ECO:0000313" key="2">
    <source>
        <dbReference type="EMBL" id="TPG14369.1"/>
    </source>
</evidence>
<dbReference type="OrthoDB" id="8481464at2"/>